<evidence type="ECO:0000259" key="1">
    <source>
        <dbReference type="Pfam" id="PF08281"/>
    </source>
</evidence>
<dbReference type="SUPFAM" id="SSF88659">
    <property type="entry name" value="Sigma3 and sigma4 domains of RNA polymerase sigma factors"/>
    <property type="match status" value="1"/>
</dbReference>
<keyword evidence="3" id="KW-1185">Reference proteome</keyword>
<dbReference type="Pfam" id="PF08281">
    <property type="entry name" value="Sigma70_r4_2"/>
    <property type="match status" value="1"/>
</dbReference>
<evidence type="ECO:0000313" key="2">
    <source>
        <dbReference type="EMBL" id="QCT06256.1"/>
    </source>
</evidence>
<dbReference type="CDD" id="cd06171">
    <property type="entry name" value="Sigma70_r4"/>
    <property type="match status" value="1"/>
</dbReference>
<organism evidence="2 3">
    <name type="scientific">Ruminococcus bovis</name>
    <dbReference type="NCBI Taxonomy" id="2564099"/>
    <lineage>
        <taxon>Bacteria</taxon>
        <taxon>Bacillati</taxon>
        <taxon>Bacillota</taxon>
        <taxon>Clostridia</taxon>
        <taxon>Eubacteriales</taxon>
        <taxon>Oscillospiraceae</taxon>
        <taxon>Ruminococcus</taxon>
    </lineage>
</organism>
<dbReference type="InterPro" id="IPR013324">
    <property type="entry name" value="RNA_pol_sigma_r3/r4-like"/>
</dbReference>
<dbReference type="OrthoDB" id="1825091at2"/>
<protein>
    <recommendedName>
        <fullName evidence="1">RNA polymerase sigma factor 70 region 4 type 2 domain-containing protein</fullName>
    </recommendedName>
</protein>
<dbReference type="KEGG" id="ruj:E5Z56_02315"/>
<accession>A0A4P8XTE9</accession>
<dbReference type="InterPro" id="IPR013249">
    <property type="entry name" value="RNA_pol_sigma70_r4_t2"/>
</dbReference>
<reference evidence="2 3" key="1">
    <citation type="submission" date="2019-04" db="EMBL/GenBank/DDBJ databases">
        <authorList>
            <person name="Embree M."/>
            <person name="Gaffney J.R."/>
        </authorList>
    </citation>
    <scope>NUCLEOTIDE SEQUENCE [LARGE SCALE GENOMIC DNA]</scope>
    <source>
        <strain evidence="2 3">JE7A12</strain>
    </source>
</reference>
<dbReference type="AlphaFoldDB" id="A0A4P8XTE9"/>
<dbReference type="GO" id="GO:0003677">
    <property type="term" value="F:DNA binding"/>
    <property type="evidence" value="ECO:0007669"/>
    <property type="project" value="InterPro"/>
</dbReference>
<feature type="domain" description="RNA polymerase sigma factor 70 region 4 type 2" evidence="1">
    <location>
        <begin position="233"/>
        <end position="266"/>
    </location>
</feature>
<dbReference type="EMBL" id="CP039381">
    <property type="protein sequence ID" value="QCT06256.1"/>
    <property type="molecule type" value="Genomic_DNA"/>
</dbReference>
<sequence length="295" mass="34848">MPIKIKRKNGKVTRYKNAEYIPLFYFLPKSLLDKCGELPFQISRYPYELFTDWTQIELIESDQFALLMYDAFHYLVWDYMGLNVGREIYSGDHPAWKFSHAPSFWIKTMQDEGVLPPIESLVNDIEPTTFFSFVSDEYVDAVLKDIVPKTMERFGMNEILAVVKEYQCFEDFDYRYSQQKNDFKNSYYHKKTKHPMISLEAFQEDYKKNHDGAEWDKADDSIDLEGDTAAKVDVERFMATLSEKDRQILELRVEGYTYQEIADKVGYKTHSAVKKRIDKIGREFQEQTNTDIGFE</sequence>
<dbReference type="RefSeq" id="WP_138156343.1">
    <property type="nucleotide sequence ID" value="NZ_CP039381.1"/>
</dbReference>
<proteinExistence type="predicted"/>
<dbReference type="GO" id="GO:0016987">
    <property type="term" value="F:sigma factor activity"/>
    <property type="evidence" value="ECO:0007669"/>
    <property type="project" value="InterPro"/>
</dbReference>
<name>A0A4P8XTE9_9FIRM</name>
<dbReference type="GO" id="GO:0006352">
    <property type="term" value="P:DNA-templated transcription initiation"/>
    <property type="evidence" value="ECO:0007669"/>
    <property type="project" value="InterPro"/>
</dbReference>
<gene>
    <name evidence="2" type="ORF">E5Z56_02315</name>
</gene>
<evidence type="ECO:0000313" key="3">
    <source>
        <dbReference type="Proteomes" id="UP000301475"/>
    </source>
</evidence>
<dbReference type="Proteomes" id="UP000301475">
    <property type="component" value="Chromosome"/>
</dbReference>
<dbReference type="Gene3D" id="1.10.10.10">
    <property type="entry name" value="Winged helix-like DNA-binding domain superfamily/Winged helix DNA-binding domain"/>
    <property type="match status" value="1"/>
</dbReference>
<dbReference type="InterPro" id="IPR036388">
    <property type="entry name" value="WH-like_DNA-bd_sf"/>
</dbReference>